<reference evidence="3 4" key="1">
    <citation type="journal article" date="2010" name="Nat. Biotechnol.">
        <title>Genome sequence of the model mushroom Schizophyllum commune.</title>
        <authorList>
            <person name="Ohm R.A."/>
            <person name="de Jong J.F."/>
            <person name="Lugones L.G."/>
            <person name="Aerts A."/>
            <person name="Kothe E."/>
            <person name="Stajich J.E."/>
            <person name="de Vries R.P."/>
            <person name="Record E."/>
            <person name="Levasseur A."/>
            <person name="Baker S.E."/>
            <person name="Bartholomew K.A."/>
            <person name="Coutinho P.M."/>
            <person name="Erdmann S."/>
            <person name="Fowler T.J."/>
            <person name="Gathman A.C."/>
            <person name="Lombard V."/>
            <person name="Henrissat B."/>
            <person name="Knabe N."/>
            <person name="Kuees U."/>
            <person name="Lilly W.W."/>
            <person name="Lindquist E."/>
            <person name="Lucas S."/>
            <person name="Magnuson J.K."/>
            <person name="Piumi F."/>
            <person name="Raudaskoski M."/>
            <person name="Salamov A."/>
            <person name="Schmutz J."/>
            <person name="Schwarze F.W.M.R."/>
            <person name="vanKuyk P.A."/>
            <person name="Horton J.S."/>
            <person name="Grigoriev I.V."/>
            <person name="Woesten H.A.B."/>
        </authorList>
    </citation>
    <scope>NUCLEOTIDE SEQUENCE [LARGE SCALE GENOMIC DNA]</scope>
    <source>
        <strain evidence="4">H4-8 / FGSC 9210</strain>
    </source>
</reference>
<dbReference type="AlphaFoldDB" id="D8PT53"/>
<accession>D8PT53</accession>
<dbReference type="HOGENOM" id="CLU_044111_0_0_1"/>
<feature type="region of interest" description="Disordered" evidence="2">
    <location>
        <begin position="1"/>
        <end position="270"/>
    </location>
</feature>
<dbReference type="Pfam" id="PF10253">
    <property type="entry name" value="PRCC"/>
    <property type="match status" value="1"/>
</dbReference>
<keyword evidence="4" id="KW-1185">Reference proteome</keyword>
<dbReference type="RefSeq" id="XP_003035355.1">
    <property type="nucleotide sequence ID" value="XM_003035309.1"/>
</dbReference>
<evidence type="ECO:0000256" key="2">
    <source>
        <dbReference type="SAM" id="MobiDB-lite"/>
    </source>
</evidence>
<feature type="compositionally biased region" description="Gly residues" evidence="2">
    <location>
        <begin position="1"/>
        <end position="10"/>
    </location>
</feature>
<dbReference type="InterPro" id="IPR018800">
    <property type="entry name" value="PRCC"/>
</dbReference>
<dbReference type="GO" id="GO:0005634">
    <property type="term" value="C:nucleus"/>
    <property type="evidence" value="ECO:0007669"/>
    <property type="project" value="TreeGrafter"/>
</dbReference>
<feature type="coiled-coil region" evidence="1">
    <location>
        <begin position="369"/>
        <end position="403"/>
    </location>
</feature>
<dbReference type="OrthoDB" id="2555634at2759"/>
<dbReference type="Proteomes" id="UP000007431">
    <property type="component" value="Unassembled WGS sequence"/>
</dbReference>
<dbReference type="KEGG" id="scm:SCHCO_02605117"/>
<dbReference type="VEuPathDB" id="FungiDB:SCHCODRAFT_02605117"/>
<dbReference type="OMA" id="KPLMFRP"/>
<feature type="compositionally biased region" description="Pro residues" evidence="2">
    <location>
        <begin position="253"/>
        <end position="263"/>
    </location>
</feature>
<keyword evidence="1" id="KW-0175">Coiled coil</keyword>
<dbReference type="InParanoid" id="D8PT53"/>
<dbReference type="EMBL" id="GL377303">
    <property type="protein sequence ID" value="EFJ00453.1"/>
    <property type="molecule type" value="Genomic_DNA"/>
</dbReference>
<evidence type="ECO:0000313" key="3">
    <source>
        <dbReference type="EMBL" id="EFJ00453.1"/>
    </source>
</evidence>
<dbReference type="STRING" id="578458.D8PT53"/>
<gene>
    <name evidence="3" type="ORF">SCHCODRAFT_232790</name>
</gene>
<dbReference type="PANTHER" id="PTHR13621">
    <property type="entry name" value="PROLINE-RICH PROTEIN PRCC"/>
    <property type="match status" value="1"/>
</dbReference>
<dbReference type="GeneID" id="9594610"/>
<evidence type="ECO:0008006" key="5">
    <source>
        <dbReference type="Google" id="ProtNLM"/>
    </source>
</evidence>
<name>D8PT53_SCHCM</name>
<feature type="compositionally biased region" description="Polar residues" evidence="2">
    <location>
        <begin position="19"/>
        <end position="34"/>
    </location>
</feature>
<evidence type="ECO:0000313" key="4">
    <source>
        <dbReference type="Proteomes" id="UP000007431"/>
    </source>
</evidence>
<sequence length="406" mass="42931">MALGLEGYGSGSDSDSDNETTQVAQPAKSTAPQASSSGSKLSLPPPKTTQARTGTKKVKIGLPSLKPAAEDEDDLESEKPPAKKPRLAPGAAGGRSALLSMLPAPKEKNPKPPAPERVLGGGQGKGLVFHSRPSAPAVNADDADESAAPAASKPIPESKSTSDSPAPPTSTPMFMPTNLGGKRKANISLEENGVSRSAAKPPPISAAPPVDFFSLGATSRPLPTAGSSSTASSSSPAAPLVPSRSAAPEIPTFQPPEPTPTDPYPGYYQLPSGKWEAHDPAFYQKFYKKWQAEYDAHVRALEKGQVRGFEDMDESQMGEVDAAAEMERAKVEVKLREERKALSRGAAAFTEQPKMKITASKLSGVARSRHQLATMLHEAYNNREALEEKIAEGRRNRKEAGNKYGF</sequence>
<evidence type="ECO:0000256" key="1">
    <source>
        <dbReference type="SAM" id="Coils"/>
    </source>
</evidence>
<dbReference type="PANTHER" id="PTHR13621:SF2">
    <property type="entry name" value="PROLINE-RICH PROTEIN PRCC"/>
    <property type="match status" value="1"/>
</dbReference>
<protein>
    <recommendedName>
        <fullName evidence="5">Mitotic checkpoint regulator, MAD2B-interacting-domain-containing protein</fullName>
    </recommendedName>
</protein>
<feature type="compositionally biased region" description="Low complexity" evidence="2">
    <location>
        <begin position="221"/>
        <end position="252"/>
    </location>
</feature>
<dbReference type="eggNOG" id="ENOG502S8PK">
    <property type="taxonomic scope" value="Eukaryota"/>
</dbReference>
<organism evidence="4">
    <name type="scientific">Schizophyllum commune (strain H4-8 / FGSC 9210)</name>
    <name type="common">Split gill fungus</name>
    <dbReference type="NCBI Taxonomy" id="578458"/>
    <lineage>
        <taxon>Eukaryota</taxon>
        <taxon>Fungi</taxon>
        <taxon>Dikarya</taxon>
        <taxon>Basidiomycota</taxon>
        <taxon>Agaricomycotina</taxon>
        <taxon>Agaricomycetes</taxon>
        <taxon>Agaricomycetidae</taxon>
        <taxon>Agaricales</taxon>
        <taxon>Schizophyllaceae</taxon>
        <taxon>Schizophyllum</taxon>
    </lineage>
</organism>
<proteinExistence type="predicted"/>